<gene>
    <name evidence="1" type="ORF">COCNU_06G014760</name>
</gene>
<evidence type="ECO:0000313" key="2">
    <source>
        <dbReference type="Proteomes" id="UP000797356"/>
    </source>
</evidence>
<name>A0A8K0N421_COCNU</name>
<reference evidence="1" key="1">
    <citation type="journal article" date="2017" name="Gigascience">
        <title>The genome draft of coconut (Cocos nucifera).</title>
        <authorList>
            <person name="Xiao Y."/>
            <person name="Xu P."/>
            <person name="Fan H."/>
            <person name="Baudouin L."/>
            <person name="Xia W."/>
            <person name="Bocs S."/>
            <person name="Xu J."/>
            <person name="Li Q."/>
            <person name="Guo A."/>
            <person name="Zhou L."/>
            <person name="Li J."/>
            <person name="Wu Y."/>
            <person name="Ma Z."/>
            <person name="Armero A."/>
            <person name="Issali A.E."/>
            <person name="Liu N."/>
            <person name="Peng M."/>
            <person name="Yang Y."/>
        </authorList>
    </citation>
    <scope>NUCLEOTIDE SEQUENCE</scope>
    <source>
        <tissue evidence="1">Spear leaf of Hainan Tall coconut</tissue>
    </source>
</reference>
<dbReference type="OrthoDB" id="533833at2759"/>
<organism evidence="1 2">
    <name type="scientific">Cocos nucifera</name>
    <name type="common">Coconut palm</name>
    <dbReference type="NCBI Taxonomy" id="13894"/>
    <lineage>
        <taxon>Eukaryota</taxon>
        <taxon>Viridiplantae</taxon>
        <taxon>Streptophyta</taxon>
        <taxon>Embryophyta</taxon>
        <taxon>Tracheophyta</taxon>
        <taxon>Spermatophyta</taxon>
        <taxon>Magnoliopsida</taxon>
        <taxon>Liliopsida</taxon>
        <taxon>Arecaceae</taxon>
        <taxon>Arecoideae</taxon>
        <taxon>Cocoseae</taxon>
        <taxon>Attaleinae</taxon>
        <taxon>Cocos</taxon>
    </lineage>
</organism>
<dbReference type="InterPro" id="IPR025886">
    <property type="entry name" value="PP2-like"/>
</dbReference>
<accession>A0A8K0N421</accession>
<comment type="caution">
    <text evidence="1">The sequence shown here is derived from an EMBL/GenBank/DDBJ whole genome shotgun (WGS) entry which is preliminary data.</text>
</comment>
<keyword evidence="2" id="KW-1185">Reference proteome</keyword>
<dbReference type="EMBL" id="CM017877">
    <property type="protein sequence ID" value="KAG1347647.1"/>
    <property type="molecule type" value="Genomic_DNA"/>
</dbReference>
<protein>
    <submittedName>
        <fullName evidence="1">Uncharacterized protein</fullName>
    </submittedName>
</protein>
<dbReference type="Pfam" id="PF14299">
    <property type="entry name" value="PP2"/>
    <property type="match status" value="1"/>
</dbReference>
<proteinExistence type="predicted"/>
<dbReference type="AlphaFoldDB" id="A0A8K0N421"/>
<evidence type="ECO:0000313" key="1">
    <source>
        <dbReference type="EMBL" id="KAG1347647.1"/>
    </source>
</evidence>
<reference evidence="1" key="2">
    <citation type="submission" date="2019-07" db="EMBL/GenBank/DDBJ databases">
        <authorList>
            <person name="Yang Y."/>
            <person name="Bocs S."/>
            <person name="Baudouin L."/>
        </authorList>
    </citation>
    <scope>NUCLEOTIDE SEQUENCE</scope>
    <source>
        <tissue evidence="1">Spear leaf of Hainan Tall coconut</tissue>
    </source>
</reference>
<dbReference type="Proteomes" id="UP000797356">
    <property type="component" value="Chromosome 6"/>
</dbReference>
<sequence length="67" mass="7581">MPGEAASSKPVKLHQYMGSDWKDVPEGGIRFTVPENASGELYFAMYEIKGDKWKKGLMIKEVKFTKV</sequence>